<keyword evidence="3" id="KW-1185">Reference proteome</keyword>
<feature type="compositionally biased region" description="Basic residues" evidence="1">
    <location>
        <begin position="195"/>
        <end position="204"/>
    </location>
</feature>
<dbReference type="AlphaFoldDB" id="A0ABC8W5M1"/>
<dbReference type="EMBL" id="OZ075121">
    <property type="protein sequence ID" value="CAL4903130.1"/>
    <property type="molecule type" value="Genomic_DNA"/>
</dbReference>
<feature type="region of interest" description="Disordered" evidence="1">
    <location>
        <begin position="156"/>
        <end position="204"/>
    </location>
</feature>
<evidence type="ECO:0000313" key="3">
    <source>
        <dbReference type="Proteomes" id="UP001497457"/>
    </source>
</evidence>
<accession>A0ABC8W5M1</accession>
<evidence type="ECO:0000256" key="1">
    <source>
        <dbReference type="SAM" id="MobiDB-lite"/>
    </source>
</evidence>
<dbReference type="Proteomes" id="UP001497457">
    <property type="component" value="Chromosome 11b"/>
</dbReference>
<gene>
    <name evidence="2" type="ORF">URODEC1_LOCUS10359</name>
</gene>
<reference evidence="2" key="1">
    <citation type="submission" date="2024-10" db="EMBL/GenBank/DDBJ databases">
        <authorList>
            <person name="Ryan C."/>
        </authorList>
    </citation>
    <scope>NUCLEOTIDE SEQUENCE [LARGE SCALE GENOMIC DNA]</scope>
</reference>
<proteinExistence type="predicted"/>
<protein>
    <submittedName>
        <fullName evidence="2">Uncharacterized protein</fullName>
    </submittedName>
</protein>
<sequence length="204" mass="23298">MRVRQDPDVRLQAPRRRVGAEEAEVGPMLRRRAGCGREELPGDELRLLLVVGRRRRRGVVVVVGAGGVALAPEDAELEHGRRRGRRAGAFLRRGGPAAAAPGRLRVQHRRLRRAGVARGHRRRLLRRHLRHVIQIQLHLLSSSSQHLVILAGANNQPTRTRKESPQLLHTNQIKRRDSDRSRSQPTPLAEQLVYFKKKNQRRKR</sequence>
<evidence type="ECO:0000313" key="2">
    <source>
        <dbReference type="EMBL" id="CAL4903130.1"/>
    </source>
</evidence>
<name>A0ABC8W5M1_9POAL</name>
<organism evidence="2 3">
    <name type="scientific">Urochloa decumbens</name>
    <dbReference type="NCBI Taxonomy" id="240449"/>
    <lineage>
        <taxon>Eukaryota</taxon>
        <taxon>Viridiplantae</taxon>
        <taxon>Streptophyta</taxon>
        <taxon>Embryophyta</taxon>
        <taxon>Tracheophyta</taxon>
        <taxon>Spermatophyta</taxon>
        <taxon>Magnoliopsida</taxon>
        <taxon>Liliopsida</taxon>
        <taxon>Poales</taxon>
        <taxon>Poaceae</taxon>
        <taxon>PACMAD clade</taxon>
        <taxon>Panicoideae</taxon>
        <taxon>Panicodae</taxon>
        <taxon>Paniceae</taxon>
        <taxon>Melinidinae</taxon>
        <taxon>Urochloa</taxon>
    </lineage>
</organism>